<name>A0A1M6MMN7_9FLAO</name>
<dbReference type="Pfam" id="PF22352">
    <property type="entry name" value="K319L-like_PKD"/>
    <property type="match status" value="1"/>
</dbReference>
<reference evidence="3" key="1">
    <citation type="submission" date="2016-11" db="EMBL/GenBank/DDBJ databases">
        <authorList>
            <person name="Varghese N."/>
            <person name="Submissions S."/>
        </authorList>
    </citation>
    <scope>NUCLEOTIDE SEQUENCE [LARGE SCALE GENOMIC DNA]</scope>
    <source>
        <strain evidence="3">DSM 19858</strain>
    </source>
</reference>
<dbReference type="SUPFAM" id="SSF49299">
    <property type="entry name" value="PKD domain"/>
    <property type="match status" value="1"/>
</dbReference>
<dbReference type="PANTHER" id="PTHR46182">
    <property type="entry name" value="FI19480P1"/>
    <property type="match status" value="1"/>
</dbReference>
<accession>A0A1M6MMN7</accession>
<dbReference type="InterPro" id="IPR022409">
    <property type="entry name" value="PKD/Chitinase_dom"/>
</dbReference>
<proteinExistence type="predicted"/>
<evidence type="ECO:0000313" key="3">
    <source>
        <dbReference type="Proteomes" id="UP000184543"/>
    </source>
</evidence>
<dbReference type="Pfam" id="PF18911">
    <property type="entry name" value="PKD_4"/>
    <property type="match status" value="1"/>
</dbReference>
<dbReference type="CDD" id="cd00146">
    <property type="entry name" value="PKD"/>
    <property type="match status" value="1"/>
</dbReference>
<organism evidence="2 3">
    <name type="scientific">Pseudozobellia thermophila</name>
    <dbReference type="NCBI Taxonomy" id="192903"/>
    <lineage>
        <taxon>Bacteria</taxon>
        <taxon>Pseudomonadati</taxon>
        <taxon>Bacteroidota</taxon>
        <taxon>Flavobacteriia</taxon>
        <taxon>Flavobacteriales</taxon>
        <taxon>Flavobacteriaceae</taxon>
        <taxon>Pseudozobellia</taxon>
    </lineage>
</organism>
<dbReference type="Proteomes" id="UP000184543">
    <property type="component" value="Unassembled WGS sequence"/>
</dbReference>
<keyword evidence="3" id="KW-1185">Reference proteome</keyword>
<dbReference type="STRING" id="192903.SAMN04488513_11060"/>
<feature type="non-terminal residue" evidence="2">
    <location>
        <position position="1"/>
    </location>
</feature>
<evidence type="ECO:0000259" key="1">
    <source>
        <dbReference type="PROSITE" id="PS50093"/>
    </source>
</evidence>
<dbReference type="AlphaFoldDB" id="A0A1M6MMN7"/>
<dbReference type="PROSITE" id="PS50093">
    <property type="entry name" value="PKD"/>
    <property type="match status" value="1"/>
</dbReference>
<dbReference type="GO" id="GO:0016020">
    <property type="term" value="C:membrane"/>
    <property type="evidence" value="ECO:0007669"/>
    <property type="project" value="TreeGrafter"/>
</dbReference>
<dbReference type="PANTHER" id="PTHR46182:SF2">
    <property type="entry name" value="FI19480P1"/>
    <property type="match status" value="1"/>
</dbReference>
<dbReference type="GO" id="GO:0031410">
    <property type="term" value="C:cytoplasmic vesicle"/>
    <property type="evidence" value="ECO:0007669"/>
    <property type="project" value="TreeGrafter"/>
</dbReference>
<dbReference type="EMBL" id="FQYU01000010">
    <property type="protein sequence ID" value="SHJ84727.1"/>
    <property type="molecule type" value="Genomic_DNA"/>
</dbReference>
<dbReference type="InterPro" id="IPR035986">
    <property type="entry name" value="PKD_dom_sf"/>
</dbReference>
<dbReference type="InterPro" id="IPR013783">
    <property type="entry name" value="Ig-like_fold"/>
</dbReference>
<gene>
    <name evidence="2" type="ORF">SAMN04488513_11060</name>
</gene>
<sequence>ASALVEGGYVFRLTVTDDENDTATDEVSVTVHPPTTVNQAPVANATADNLNGPAPLEVNFDASNSTDDSAVRDYIWDFGNGDTSTDISPTYTYTSPGTYQVSLTVTDAENLSDSTEITITVSETDPPNETQGEPEIRLEVNPAQNGTARIVLIDQSSSTYLSEVRLHDYSGRLLKTFEFGHTGDEDYEIPVATLSNGLYYLGLKTNTGDTETLPLVIRQ</sequence>
<evidence type="ECO:0000313" key="2">
    <source>
        <dbReference type="EMBL" id="SHJ84727.1"/>
    </source>
</evidence>
<dbReference type="RefSeq" id="WP_170863189.1">
    <property type="nucleotide sequence ID" value="NZ_FQYU01000010.1"/>
</dbReference>
<dbReference type="SMART" id="SM00089">
    <property type="entry name" value="PKD"/>
    <property type="match status" value="1"/>
</dbReference>
<dbReference type="Gene3D" id="2.60.40.10">
    <property type="entry name" value="Immunoglobulins"/>
    <property type="match status" value="2"/>
</dbReference>
<protein>
    <submittedName>
        <fullName evidence="2">Por secretion system C-terminal sorting domain-containing protein</fullName>
    </submittedName>
</protein>
<feature type="domain" description="PKD" evidence="1">
    <location>
        <begin position="41"/>
        <end position="121"/>
    </location>
</feature>
<dbReference type="InterPro" id="IPR029865">
    <property type="entry name" value="KIAA0319-like"/>
</dbReference>
<dbReference type="InterPro" id="IPR000601">
    <property type="entry name" value="PKD_dom"/>
</dbReference>